<feature type="transmembrane region" description="Helical" evidence="6">
    <location>
        <begin position="34"/>
        <end position="51"/>
    </location>
</feature>
<keyword evidence="4 6" id="KW-1133">Transmembrane helix</keyword>
<keyword evidence="13" id="KW-1185">Reference proteome</keyword>
<feature type="domain" description="EAL" evidence="9">
    <location>
        <begin position="711"/>
        <end position="965"/>
    </location>
</feature>
<dbReference type="RefSeq" id="WP_379886755.1">
    <property type="nucleotide sequence ID" value="NZ_JBHSDI010000012.1"/>
</dbReference>
<dbReference type="SMART" id="SM00052">
    <property type="entry name" value="EAL"/>
    <property type="match status" value="1"/>
</dbReference>
<feature type="domain" description="HAMP" evidence="10">
    <location>
        <begin position="223"/>
        <end position="275"/>
    </location>
</feature>
<dbReference type="Gene3D" id="3.20.20.450">
    <property type="entry name" value="EAL domain"/>
    <property type="match status" value="1"/>
</dbReference>
<evidence type="ECO:0000256" key="3">
    <source>
        <dbReference type="ARBA" id="ARBA00022777"/>
    </source>
</evidence>
<dbReference type="Pfam" id="PF00989">
    <property type="entry name" value="PAS"/>
    <property type="match status" value="1"/>
</dbReference>
<dbReference type="CDD" id="cd01949">
    <property type="entry name" value="GGDEF"/>
    <property type="match status" value="1"/>
</dbReference>
<evidence type="ECO:0000259" key="8">
    <source>
        <dbReference type="PROSITE" id="PS50113"/>
    </source>
</evidence>
<keyword evidence="2 6" id="KW-0812">Transmembrane</keyword>
<dbReference type="InterPro" id="IPR000014">
    <property type="entry name" value="PAS"/>
</dbReference>
<comment type="subcellular location">
    <subcellularLocation>
        <location evidence="1">Membrane</location>
        <topology evidence="1">Multi-pass membrane protein</topology>
    </subcellularLocation>
</comment>
<dbReference type="InterPro" id="IPR035965">
    <property type="entry name" value="PAS-like_dom_sf"/>
</dbReference>
<dbReference type="PROSITE" id="PS50113">
    <property type="entry name" value="PAC"/>
    <property type="match status" value="2"/>
</dbReference>
<dbReference type="InterPro" id="IPR000700">
    <property type="entry name" value="PAS-assoc_C"/>
</dbReference>
<dbReference type="PANTHER" id="PTHR44757">
    <property type="entry name" value="DIGUANYLATE CYCLASE DGCP"/>
    <property type="match status" value="1"/>
</dbReference>
<dbReference type="Gene3D" id="3.30.450.20">
    <property type="entry name" value="PAS domain"/>
    <property type="match status" value="2"/>
</dbReference>
<dbReference type="InterPro" id="IPR001633">
    <property type="entry name" value="EAL_dom"/>
</dbReference>
<dbReference type="EMBL" id="JBHSDI010000012">
    <property type="protein sequence ID" value="MFC4259210.1"/>
    <property type="molecule type" value="Genomic_DNA"/>
</dbReference>
<evidence type="ECO:0000256" key="2">
    <source>
        <dbReference type="ARBA" id="ARBA00022692"/>
    </source>
</evidence>
<dbReference type="Pfam" id="PF00672">
    <property type="entry name" value="HAMP"/>
    <property type="match status" value="1"/>
</dbReference>
<dbReference type="CDD" id="cd06225">
    <property type="entry name" value="HAMP"/>
    <property type="match status" value="1"/>
</dbReference>
<evidence type="ECO:0000259" key="10">
    <source>
        <dbReference type="PROSITE" id="PS50885"/>
    </source>
</evidence>
<sequence length="969" mass="107594">MRRHLSPTTVQPSSANLTAVTGFHLPRLTLGRKLLLITLAFSILWLGFFALSHLSQTHTRAFTTQINEAGKLRMFSQRVAYIIAACHTDPSASGNLAVCSTDPLTSTIAGYNESLKAVENIPSMLFLKDDQQALQKAIRSIRSEWERYSSTARIVADSEGPARADARTYMETRAEPLLEQTRALVRQLVDSQLRAQAWRDRAQNALQGISILLLAGIAVLGYRHGVRPLRDLVELTRRAGEGDFRGQSHYVARDEIGELVNAFNNTNVRTEHLIADLQAEALAARRAEETSESLFEAAADGIVISDLGGRILKVNREAEQIFAYPRETLLSSNVDDLLPDRLRSRHRHYVKDYSSHPGPRSMGRGSVVLGRRGDGSEVPLEISLSPVRIGDDERVIAVIRDISERLKTESDRQRLLTILDMTPDVTAIFTMNGELVYLNPAGRHLLGISDQAPLTSHEFENLLTPHARKVLRSGAIPSALSTGLWHGEMNLRDRSGTEIPVSQLLIAHPGKKGELQFFSTIARDISERKEHEAELLRRATHDSLTGLANRVLFKDRLKQAMRHADREGNLTAVMFIDLDNFKLVNDTMGHSAGDALLCEIARRLDAQLRSSDTKARLSGDEFACILENLKTPDDAARIIHGLAEALHRPISLPGRQHIITTSIGVSLYPTNGNDAETLLMHADSAMYQAKASGKNCYHFYNREMNLKANQRLDLELDLRQALELNQLKLYYQPIVNARNLALVGCEVLLRWDHPDRGLVSPAQFIPIAEETGLIVPIGEWVLKQACLQAQAWRSAGCDLTFISVNISANQLRGRSLVDLVRTALDDSGLDPGVLELELTEGSLLPNPLVARDVLDEIREMGVRLVADDFGTGYSSLSYLKIFRFDKIKIDLQFVRDMLDDAGDAAIAKATIAMAHAFQAKVVAEGVETQEQVDELIACGCDQLQGYLFARPEPADPFQQRLRKRIGSEH</sequence>
<evidence type="ECO:0000259" key="11">
    <source>
        <dbReference type="PROSITE" id="PS50887"/>
    </source>
</evidence>
<dbReference type="Gene3D" id="3.30.70.270">
    <property type="match status" value="1"/>
</dbReference>
<gene>
    <name evidence="12" type="ORF">ACFOZ5_09240</name>
</gene>
<feature type="domain" description="PAS" evidence="7">
    <location>
        <begin position="287"/>
        <end position="340"/>
    </location>
</feature>
<dbReference type="Pfam" id="PF00990">
    <property type="entry name" value="GGDEF"/>
    <property type="match status" value="1"/>
</dbReference>
<dbReference type="InterPro" id="IPR029095">
    <property type="entry name" value="NarX-like_N"/>
</dbReference>
<dbReference type="InterPro" id="IPR000160">
    <property type="entry name" value="GGDEF_dom"/>
</dbReference>
<dbReference type="InterPro" id="IPR013656">
    <property type="entry name" value="PAS_4"/>
</dbReference>
<dbReference type="PROSITE" id="PS50112">
    <property type="entry name" value="PAS"/>
    <property type="match status" value="2"/>
</dbReference>
<evidence type="ECO:0000259" key="7">
    <source>
        <dbReference type="PROSITE" id="PS50112"/>
    </source>
</evidence>
<feature type="domain" description="PAC" evidence="8">
    <location>
        <begin position="363"/>
        <end position="414"/>
    </location>
</feature>
<dbReference type="InterPro" id="IPR043128">
    <property type="entry name" value="Rev_trsase/Diguanyl_cyclase"/>
</dbReference>
<feature type="domain" description="PAC" evidence="8">
    <location>
        <begin position="485"/>
        <end position="537"/>
    </location>
</feature>
<evidence type="ECO:0000256" key="6">
    <source>
        <dbReference type="SAM" id="Phobius"/>
    </source>
</evidence>
<dbReference type="PROSITE" id="PS50885">
    <property type="entry name" value="HAMP"/>
    <property type="match status" value="1"/>
</dbReference>
<dbReference type="CDD" id="cd01948">
    <property type="entry name" value="EAL"/>
    <property type="match status" value="1"/>
</dbReference>
<evidence type="ECO:0000256" key="1">
    <source>
        <dbReference type="ARBA" id="ARBA00004141"/>
    </source>
</evidence>
<dbReference type="InterPro" id="IPR003660">
    <property type="entry name" value="HAMP_dom"/>
</dbReference>
<dbReference type="Pfam" id="PF13675">
    <property type="entry name" value="PilJ"/>
    <property type="match status" value="1"/>
</dbReference>
<evidence type="ECO:0000259" key="9">
    <source>
        <dbReference type="PROSITE" id="PS50883"/>
    </source>
</evidence>
<dbReference type="InterPro" id="IPR013767">
    <property type="entry name" value="PAS_fold"/>
</dbReference>
<dbReference type="SUPFAM" id="SSF55073">
    <property type="entry name" value="Nucleotide cyclase"/>
    <property type="match status" value="1"/>
</dbReference>
<comment type="caution">
    <text evidence="12">The sequence shown here is derived from an EMBL/GenBank/DDBJ whole genome shotgun (WGS) entry which is preliminary data.</text>
</comment>
<dbReference type="SUPFAM" id="SSF55785">
    <property type="entry name" value="PYP-like sensor domain (PAS domain)"/>
    <property type="match status" value="2"/>
</dbReference>
<dbReference type="SMART" id="SM00091">
    <property type="entry name" value="PAS"/>
    <property type="match status" value="2"/>
</dbReference>
<keyword evidence="3" id="KW-0418">Kinase</keyword>
<protein>
    <submittedName>
        <fullName evidence="12">EAL domain-containing protein</fullName>
    </submittedName>
</protein>
<dbReference type="PANTHER" id="PTHR44757:SF2">
    <property type="entry name" value="BIOFILM ARCHITECTURE MAINTENANCE PROTEIN MBAA"/>
    <property type="match status" value="1"/>
</dbReference>
<dbReference type="CDD" id="cd00130">
    <property type="entry name" value="PAS"/>
    <property type="match status" value="1"/>
</dbReference>
<dbReference type="Proteomes" id="UP001595798">
    <property type="component" value="Unassembled WGS sequence"/>
</dbReference>
<feature type="domain" description="PAS" evidence="7">
    <location>
        <begin position="411"/>
        <end position="483"/>
    </location>
</feature>
<name>A0ABV8QI00_9GAMM</name>
<organism evidence="12 13">
    <name type="scientific">Marinobacter lacisalsi</name>
    <dbReference type="NCBI Taxonomy" id="475979"/>
    <lineage>
        <taxon>Bacteria</taxon>
        <taxon>Pseudomonadati</taxon>
        <taxon>Pseudomonadota</taxon>
        <taxon>Gammaproteobacteria</taxon>
        <taxon>Pseudomonadales</taxon>
        <taxon>Marinobacteraceae</taxon>
        <taxon>Marinobacter</taxon>
    </lineage>
</organism>
<dbReference type="Pfam" id="PF00563">
    <property type="entry name" value="EAL"/>
    <property type="match status" value="1"/>
</dbReference>
<dbReference type="InterPro" id="IPR029787">
    <property type="entry name" value="Nucleotide_cyclase"/>
</dbReference>
<dbReference type="SMART" id="SM00304">
    <property type="entry name" value="HAMP"/>
    <property type="match status" value="1"/>
</dbReference>
<proteinExistence type="predicted"/>
<dbReference type="PROSITE" id="PS50883">
    <property type="entry name" value="EAL"/>
    <property type="match status" value="1"/>
</dbReference>
<dbReference type="SUPFAM" id="SSF141868">
    <property type="entry name" value="EAL domain-like"/>
    <property type="match status" value="1"/>
</dbReference>
<evidence type="ECO:0000313" key="12">
    <source>
        <dbReference type="EMBL" id="MFC4259210.1"/>
    </source>
</evidence>
<dbReference type="InterPro" id="IPR001610">
    <property type="entry name" value="PAC"/>
</dbReference>
<reference evidence="13" key="1">
    <citation type="journal article" date="2019" name="Int. J. Syst. Evol. Microbiol.">
        <title>The Global Catalogue of Microorganisms (GCM) 10K type strain sequencing project: providing services to taxonomists for standard genome sequencing and annotation.</title>
        <authorList>
            <consortium name="The Broad Institute Genomics Platform"/>
            <consortium name="The Broad Institute Genome Sequencing Center for Infectious Disease"/>
            <person name="Wu L."/>
            <person name="Ma J."/>
        </authorList>
    </citation>
    <scope>NUCLEOTIDE SEQUENCE [LARGE SCALE GENOMIC DNA]</scope>
    <source>
        <strain evidence="13">CECT 7297</strain>
    </source>
</reference>
<keyword evidence="5 6" id="KW-0472">Membrane</keyword>
<dbReference type="Gene3D" id="6.10.340.10">
    <property type="match status" value="1"/>
</dbReference>
<accession>A0ABV8QI00</accession>
<dbReference type="InterPro" id="IPR035919">
    <property type="entry name" value="EAL_sf"/>
</dbReference>
<evidence type="ECO:0000256" key="4">
    <source>
        <dbReference type="ARBA" id="ARBA00022989"/>
    </source>
</evidence>
<dbReference type="SUPFAM" id="SSF158472">
    <property type="entry name" value="HAMP domain-like"/>
    <property type="match status" value="1"/>
</dbReference>
<dbReference type="InterPro" id="IPR052155">
    <property type="entry name" value="Biofilm_reg_signaling"/>
</dbReference>
<dbReference type="NCBIfam" id="TIGR00229">
    <property type="entry name" value="sensory_box"/>
    <property type="match status" value="2"/>
</dbReference>
<keyword evidence="3" id="KW-0808">Transferase</keyword>
<dbReference type="SMART" id="SM00086">
    <property type="entry name" value="PAC"/>
    <property type="match status" value="2"/>
</dbReference>
<dbReference type="SMART" id="SM00267">
    <property type="entry name" value="GGDEF"/>
    <property type="match status" value="1"/>
</dbReference>
<evidence type="ECO:0000256" key="5">
    <source>
        <dbReference type="ARBA" id="ARBA00023136"/>
    </source>
</evidence>
<dbReference type="NCBIfam" id="TIGR00254">
    <property type="entry name" value="GGDEF"/>
    <property type="match status" value="1"/>
</dbReference>
<dbReference type="PROSITE" id="PS50887">
    <property type="entry name" value="GGDEF"/>
    <property type="match status" value="1"/>
</dbReference>
<dbReference type="Pfam" id="PF08448">
    <property type="entry name" value="PAS_4"/>
    <property type="match status" value="1"/>
</dbReference>
<feature type="domain" description="GGDEF" evidence="11">
    <location>
        <begin position="569"/>
        <end position="702"/>
    </location>
</feature>
<evidence type="ECO:0000313" key="13">
    <source>
        <dbReference type="Proteomes" id="UP001595798"/>
    </source>
</evidence>